<organism evidence="1 2">
    <name type="scientific">Acetobacter orientalis</name>
    <dbReference type="NCBI Taxonomy" id="146474"/>
    <lineage>
        <taxon>Bacteria</taxon>
        <taxon>Pseudomonadati</taxon>
        <taxon>Pseudomonadota</taxon>
        <taxon>Alphaproteobacteria</taxon>
        <taxon>Acetobacterales</taxon>
        <taxon>Acetobacteraceae</taxon>
        <taxon>Acetobacter</taxon>
    </lineage>
</organism>
<proteinExistence type="predicted"/>
<protein>
    <submittedName>
        <fullName evidence="1">Uncharacterized protein</fullName>
    </submittedName>
</protein>
<evidence type="ECO:0000313" key="1">
    <source>
        <dbReference type="EMBL" id="BBC80300.1"/>
    </source>
</evidence>
<dbReference type="EMBL" id="AP018515">
    <property type="protein sequence ID" value="BBC80300.1"/>
    <property type="molecule type" value="Genomic_DNA"/>
</dbReference>
<name>A0A2Z5ZI64_9PROT</name>
<dbReference type="AlphaFoldDB" id="A0A2Z5ZI64"/>
<dbReference type="Proteomes" id="UP000270034">
    <property type="component" value="Chromosome"/>
</dbReference>
<evidence type="ECO:0000313" key="2">
    <source>
        <dbReference type="Proteomes" id="UP000270034"/>
    </source>
</evidence>
<reference evidence="1 2" key="1">
    <citation type="submission" date="2018-02" db="EMBL/GenBank/DDBJ databases">
        <title>Acetobacter orientalis genome.</title>
        <authorList>
            <person name="Nakashima N."/>
            <person name="Tamura T."/>
        </authorList>
    </citation>
    <scope>NUCLEOTIDE SEQUENCE [LARGE SCALE GENOMIC DNA]</scope>
    <source>
        <strain evidence="1 2">FAN1</strain>
    </source>
</reference>
<dbReference type="KEGG" id="aot:AcetOri_orf02914"/>
<accession>A0A2Z5ZI64</accession>
<sequence length="42" mass="4361">MGNKPLIGLCITLLTRICQVLCAKTLMAHSTAGPSAKALHSP</sequence>
<gene>
    <name evidence="1" type="ORF">AcetOrient_orf02914</name>
</gene>